<dbReference type="Pfam" id="PF07778">
    <property type="entry name" value="CENP-I"/>
    <property type="match status" value="1"/>
</dbReference>
<dbReference type="GO" id="GO:0000070">
    <property type="term" value="P:mitotic sister chromatid segregation"/>
    <property type="evidence" value="ECO:0007669"/>
    <property type="project" value="TreeGrafter"/>
</dbReference>
<comment type="similarity">
    <text evidence="3">Belongs to the CENP-I/CTF3 family.</text>
</comment>
<dbReference type="eggNOG" id="ENOG502QU9H">
    <property type="taxonomic scope" value="Eukaryota"/>
</dbReference>
<evidence type="ECO:0000313" key="7">
    <source>
        <dbReference type="EMBL" id="EAU32420.1"/>
    </source>
</evidence>
<evidence type="ECO:0000313" key="8">
    <source>
        <dbReference type="Proteomes" id="UP000007963"/>
    </source>
</evidence>
<name>Q0CH06_ASPTN</name>
<evidence type="ECO:0000256" key="2">
    <source>
        <dbReference type="ARBA" id="ARBA00004584"/>
    </source>
</evidence>
<dbReference type="AlphaFoldDB" id="Q0CH06"/>
<dbReference type="PANTHER" id="PTHR48208">
    <property type="entry name" value="CENTROMERE PROTEIN I"/>
    <property type="match status" value="1"/>
</dbReference>
<dbReference type="GO" id="GO:0034080">
    <property type="term" value="P:CENP-A containing chromatin assembly"/>
    <property type="evidence" value="ECO:0007669"/>
    <property type="project" value="TreeGrafter"/>
</dbReference>
<keyword evidence="5" id="KW-0539">Nucleus</keyword>
<evidence type="ECO:0000256" key="1">
    <source>
        <dbReference type="ARBA" id="ARBA00004123"/>
    </source>
</evidence>
<dbReference type="GO" id="GO:0005634">
    <property type="term" value="C:nucleus"/>
    <property type="evidence" value="ECO:0007669"/>
    <property type="project" value="UniProtKB-SubCell"/>
</dbReference>
<accession>Q0CH06</accession>
<dbReference type="Proteomes" id="UP000007963">
    <property type="component" value="Unassembled WGS sequence"/>
</dbReference>
<dbReference type="OrthoDB" id="378564at2759"/>
<dbReference type="VEuPathDB" id="FungiDB:ATEG_07036"/>
<dbReference type="HOGENOM" id="CLU_023256_0_0_1"/>
<evidence type="ECO:0000256" key="6">
    <source>
        <dbReference type="ARBA" id="ARBA00023328"/>
    </source>
</evidence>
<keyword evidence="4" id="KW-0158">Chromosome</keyword>
<protein>
    <recommendedName>
        <fullName evidence="9">Mis6 domain protein</fullName>
    </recommendedName>
</protein>
<dbReference type="PANTHER" id="PTHR48208:SF2">
    <property type="entry name" value="CENTROMERE PROTEIN I"/>
    <property type="match status" value="1"/>
</dbReference>
<proteinExistence type="inferred from homology"/>
<evidence type="ECO:0000256" key="3">
    <source>
        <dbReference type="ARBA" id="ARBA00005470"/>
    </source>
</evidence>
<dbReference type="InterPro" id="IPR012485">
    <property type="entry name" value="CENP-I"/>
</dbReference>
<organism evidence="7 8">
    <name type="scientific">Aspergillus terreus (strain NIH 2624 / FGSC A1156)</name>
    <dbReference type="NCBI Taxonomy" id="341663"/>
    <lineage>
        <taxon>Eukaryota</taxon>
        <taxon>Fungi</taxon>
        <taxon>Dikarya</taxon>
        <taxon>Ascomycota</taxon>
        <taxon>Pezizomycotina</taxon>
        <taxon>Eurotiomycetes</taxon>
        <taxon>Eurotiomycetidae</taxon>
        <taxon>Eurotiales</taxon>
        <taxon>Aspergillaceae</taxon>
        <taxon>Aspergillus</taxon>
        <taxon>Aspergillus subgen. Circumdati</taxon>
    </lineage>
</organism>
<dbReference type="EMBL" id="CH476603">
    <property type="protein sequence ID" value="EAU32420.1"/>
    <property type="molecule type" value="Genomic_DNA"/>
</dbReference>
<dbReference type="RefSeq" id="XP_001209722.1">
    <property type="nucleotide sequence ID" value="XM_001209722.1"/>
</dbReference>
<keyword evidence="6" id="KW-0137">Centromere</keyword>
<dbReference type="OMA" id="RVFKNYY"/>
<reference evidence="8" key="1">
    <citation type="submission" date="2005-09" db="EMBL/GenBank/DDBJ databases">
        <title>Annotation of the Aspergillus terreus NIH2624 genome.</title>
        <authorList>
            <person name="Birren B.W."/>
            <person name="Lander E.S."/>
            <person name="Galagan J.E."/>
            <person name="Nusbaum C."/>
            <person name="Devon K."/>
            <person name="Henn M."/>
            <person name="Ma L.-J."/>
            <person name="Jaffe D.B."/>
            <person name="Butler J."/>
            <person name="Alvarez P."/>
            <person name="Gnerre S."/>
            <person name="Grabherr M."/>
            <person name="Kleber M."/>
            <person name="Mauceli E.W."/>
            <person name="Brockman W."/>
            <person name="Rounsley S."/>
            <person name="Young S.K."/>
            <person name="LaButti K."/>
            <person name="Pushparaj V."/>
            <person name="DeCaprio D."/>
            <person name="Crawford M."/>
            <person name="Koehrsen M."/>
            <person name="Engels R."/>
            <person name="Montgomery P."/>
            <person name="Pearson M."/>
            <person name="Howarth C."/>
            <person name="Larson L."/>
            <person name="Luoma S."/>
            <person name="White J."/>
            <person name="Alvarado L."/>
            <person name="Kodira C.D."/>
            <person name="Zeng Q."/>
            <person name="Oleary S."/>
            <person name="Yandava C."/>
            <person name="Denning D.W."/>
            <person name="Nierman W.C."/>
            <person name="Milne T."/>
            <person name="Madden K."/>
        </authorList>
    </citation>
    <scope>NUCLEOTIDE SEQUENCE [LARGE SCALE GENOMIC DNA]</scope>
    <source>
        <strain evidence="8">NIH 2624 / FGSC A1156</strain>
    </source>
</reference>
<comment type="subcellular location">
    <subcellularLocation>
        <location evidence="2">Chromosome</location>
        <location evidence="2">Centromere</location>
    </subcellularLocation>
    <subcellularLocation>
        <location evidence="1">Nucleus</location>
    </subcellularLocation>
</comment>
<evidence type="ECO:0008006" key="9">
    <source>
        <dbReference type="Google" id="ProtNLM"/>
    </source>
</evidence>
<evidence type="ECO:0000256" key="5">
    <source>
        <dbReference type="ARBA" id="ARBA00023242"/>
    </source>
</evidence>
<dbReference type="STRING" id="341663.Q0CH06"/>
<gene>
    <name evidence="7" type="ORF">ATEG_07036</name>
</gene>
<sequence length="757" mass="85185">MSSEPERGAFPSYCYIYLIVLTIPNAEPSPTSLLDAIEHLEAENDSLKVAPVPSKQRYTDAGKLAKTIASRAYDSGLPGAALERLIKILTTSNHLDQGTITTLIKNLYPAERVPSKLVTQLVCCLGPTKNKPSPATQVQLLRWLILVYDFLEDRTHLSKLYAVLFNYLDMLSLRKPLCHILSFITRRKHVKPFRIQALMELVRSSGGDEKELLTLLKVFKNYCPDVIVGDMGMTGRKGLVFKHPDPEWSSHLKLLQDTNLKRLQATQPSSFQVVHRGLAKRSKMEIIVPDVQTSRVSHNRTSLEELRDVDHFVDKIDKIELPNQIISTLGDNIAQKYLFLVEPEAASRRLDDWLKSFLSDQLDATQNDADDENESLGYILSLCVVYVRYTKDIPPAITSFLKSYLHSWNGKDHREQIYHLLEYVVLDEYDSVRDSLLAPLESAVLENVLSSQPSLLEFHSSLIRQWGVRLRTQPFTLEESRPLRQLISHAQTLALSVLECPSAVQEAESDEFGNSKPAILSVMDFYCTLADLFSQAPANGNIRLSIPLAPTVYSLVFTPLSSIISITSSVLATYKSSFEASLASQVLQTPNSTDSLYPQQLVGQFNGYIMDICNLLWRVRGLNAEDPNALGCLVPPATTRVFAHYVQDTHNASRDRRRETAFTYTIASMFSLSHNVALCNLSAACFADIEDGREIREDQPRLRKPVTQKALSALEKEGGIKMTWQEYRVRMLDYLDEIGSAGIGNLMRSTMKALRKE</sequence>
<evidence type="ECO:0000256" key="4">
    <source>
        <dbReference type="ARBA" id="ARBA00022454"/>
    </source>
</evidence>
<dbReference type="CDD" id="cd22647">
    <property type="entry name" value="CTF3_NTD_HEAT"/>
    <property type="match status" value="1"/>
</dbReference>
<dbReference type="GeneID" id="4319181"/>
<dbReference type="GO" id="GO:0000939">
    <property type="term" value="C:inner kinetochore"/>
    <property type="evidence" value="ECO:0007669"/>
    <property type="project" value="TreeGrafter"/>
</dbReference>